<protein>
    <submittedName>
        <fullName evidence="3">Bacteriophage-like membrane protein</fullName>
    </submittedName>
</protein>
<dbReference type="RefSeq" id="WP_074357490.1">
    <property type="nucleotide sequence ID" value="NZ_FSCP01000001.1"/>
</dbReference>
<evidence type="ECO:0000256" key="1">
    <source>
        <dbReference type="SAM" id="Coils"/>
    </source>
</evidence>
<evidence type="ECO:0000313" key="3">
    <source>
        <dbReference type="EMBL" id="SHX43340.1"/>
    </source>
</evidence>
<evidence type="ECO:0000256" key="2">
    <source>
        <dbReference type="SAM" id="MobiDB-lite"/>
    </source>
</evidence>
<dbReference type="Proteomes" id="UP000185183">
    <property type="component" value="Unassembled WGS sequence"/>
</dbReference>
<feature type="coiled-coil region" evidence="1">
    <location>
        <begin position="220"/>
        <end position="247"/>
    </location>
</feature>
<feature type="region of interest" description="Disordered" evidence="2">
    <location>
        <begin position="921"/>
        <end position="940"/>
    </location>
</feature>
<keyword evidence="1" id="KW-0175">Coiled coil</keyword>
<reference evidence="3 4" key="1">
    <citation type="submission" date="2016-11" db="EMBL/GenBank/DDBJ databases">
        <authorList>
            <consortium name="Pathogen Informatics"/>
        </authorList>
    </citation>
    <scope>NUCLEOTIDE SEQUENCE [LARGE SCALE GENOMIC DNA]</scope>
    <source>
        <strain evidence="3 4">968</strain>
    </source>
</reference>
<feature type="region of interest" description="Disordered" evidence="2">
    <location>
        <begin position="193"/>
        <end position="214"/>
    </location>
</feature>
<accession>A0A9Q7SEI5</accession>
<dbReference type="InterPro" id="IPR023346">
    <property type="entry name" value="Lysozyme-like_dom_sf"/>
</dbReference>
<comment type="caution">
    <text evidence="3">The sequence shown here is derived from an EMBL/GenBank/DDBJ whole genome shotgun (WGS) entry which is preliminary data.</text>
</comment>
<feature type="region of interest" description="Disordered" evidence="2">
    <location>
        <begin position="1482"/>
        <end position="1543"/>
    </location>
</feature>
<feature type="region of interest" description="Disordered" evidence="2">
    <location>
        <begin position="1261"/>
        <end position="1286"/>
    </location>
</feature>
<proteinExistence type="predicted"/>
<feature type="compositionally biased region" description="Low complexity" evidence="2">
    <location>
        <begin position="1261"/>
        <end position="1279"/>
    </location>
</feature>
<feature type="compositionally biased region" description="Pro residues" evidence="2">
    <location>
        <begin position="1498"/>
        <end position="1514"/>
    </location>
</feature>
<feature type="compositionally biased region" description="Low complexity" evidence="2">
    <location>
        <begin position="1515"/>
        <end position="1542"/>
    </location>
</feature>
<dbReference type="EMBL" id="FSFA01000003">
    <property type="protein sequence ID" value="SHX43340.1"/>
    <property type="molecule type" value="Genomic_DNA"/>
</dbReference>
<evidence type="ECO:0000313" key="4">
    <source>
        <dbReference type="Proteomes" id="UP000185183"/>
    </source>
</evidence>
<sequence>MTVYDAGDAAVNIRPGGLSEFRKELDAFLRSVDARLAVAIHPNIAQAKADIERWRHEEQAKHVDMRVDARLAEAEAQVARWRASQEANPVRIQIKADQDQANREISRAVGGAKSKALEGLKRDLQLNLKIAGVAGIPSAITGVAGLTSGLVELSRAALLVPGALAGIGAAVASLATGLSGVKEAFSAYNKAQDDSVESTRQASENQRAAERAARDYSRAQQDVTIAVRDAQNEIRDLNLELKGSALDEADAILNLQQAQEDYAKGGFRTQIEQQRAQLRILQSEQRVEEVRNRNSELAQKTADANARGVAGAPGVVSANDRLASANDAVQAAQQRTVASTLGVEKALAHLSPKAKEFVTDMSAMRGQLREQFKFPAQDALFDGLSSKVKSFVAADLPLVSKGFVGINTGINHTVGNLLDSLKSTGGQSILTRILGNTGGAQEQFSHAIDPLVKGLGTLAAAGSDSLPRLAKAFTDVSTRFANFIEAADKDGRLAHWIDNGINAARELGHVFHNIGSTLASVSRAFGGDFMTRLDHVTKKMADFFQSSKGQQDLKGIFAQGHAELAKWLPMLKELGPIIGAVFKSAADLTGGWLTVLTPIAGILRTQPGLLRAVVDAVLLWKTITPITRATGDGFRAMGDFLAKVRNETENIATSAAKAESAAAPKYANLKEYTAAIRREAEAMGTAMPGAAAVLQGYYRQAEQGAKKSADAMESGMSRSARAAEEAAGNEAKGVGRFGKAVGALSAFGGPLTILAATAIPLVIDAFSHMNDATDQAAEHARKLKEMEDDLKSSIDAVTGAITAQARLTLADQFQNATLTGGPLGKPELKNALNAADSLGINTTDLVSAAGGDKGKADAIRGKLVDKIKSEHIVDSAASAISGANENVSVDEARDLLARAQIGDKAAVDRLAQLRVSSGSESKVDQSFLDTQQGQFSEQGRDSAFVGRQLQDSLNSTVNAQGSLGQKNQAAAGNPTLNPQGQGLFGSGAVVKTDGLNYDVILPGAPTPEQMKQLGEAGRVAQYPAPDNRWYVQLNPETVATDVLRGYDSGGWTPSGKGPGPTGGYIAEVHPEEFVINREAARRVPSSFLHALNSGAVDTSMLPGYKVGGEVGDDGLGIVRHLTDGLGVLPGPLPGADNDPAGLIPQRLVGGGNQVGAPVNPLDWMNSLPDKVNPEHIAMKAGNILLSGVLGFFGLDNSILSPSNPWNQAIQQTVGGLSKGVGPYTKANPTAGVDMQNYVDGNIPAILQNAAGGAYKGVPSGVQGMSSGSTTSGTGSNSGSVAPTGSGAERWRPIVMKALQEVGPRYGITNTKAWADAMVRQIQTESGGNENAYNGNDTDGKGGHQQVYGLGQFLTSTFNAHNITGGSINSGEAQVYAMIDYVAKRYGMDSTGGPNYIGQGHGYADGGTVIGPTGVDVINANLTAGETVINRSASNRYGTAALASVNAGTARIDPTPTPGGMSTAGAASAIAGAAQPIPIKPLQPNAPIVAPPAGAGPAATPPPAAAAPSPAPPAAQQPQEATGPQETPQQGASAQPSIAPAPASEDHELPALKQGITDGAAQLGTLLQAAAGAGGSMGGGMGAMAGPMIQGATQMGGHLANDVANIFSSALVGNLGDNTTTGAYGAPVVSAPPQPSTVNRNTYFGDVSASDPTDFLNKQRLYEQQREQSLVSYVP</sequence>
<feature type="compositionally biased region" description="Polar residues" evidence="2">
    <location>
        <begin position="927"/>
        <end position="937"/>
    </location>
</feature>
<feature type="coiled-coil region" evidence="1">
    <location>
        <begin position="273"/>
        <end position="335"/>
    </location>
</feature>
<organism evidence="3 4">
    <name type="scientific">Mycobacteroides abscessus subsp. bolletii</name>
    <dbReference type="NCBI Taxonomy" id="319705"/>
    <lineage>
        <taxon>Bacteria</taxon>
        <taxon>Bacillati</taxon>
        <taxon>Actinomycetota</taxon>
        <taxon>Actinomycetes</taxon>
        <taxon>Mycobacteriales</taxon>
        <taxon>Mycobacteriaceae</taxon>
        <taxon>Mycobacteroides</taxon>
        <taxon>Mycobacteroides abscessus</taxon>
    </lineage>
</organism>
<feature type="coiled-coil region" evidence="1">
    <location>
        <begin position="769"/>
        <end position="796"/>
    </location>
</feature>
<dbReference type="SUPFAM" id="SSF53955">
    <property type="entry name" value="Lysozyme-like"/>
    <property type="match status" value="1"/>
</dbReference>
<name>A0A9Q7SEI5_9MYCO</name>
<gene>
    <name evidence="3" type="ORF">SAMEA2275694_02646</name>
</gene>